<keyword evidence="2" id="KW-0472">Membrane</keyword>
<feature type="coiled-coil region" evidence="1">
    <location>
        <begin position="156"/>
        <end position="204"/>
    </location>
</feature>
<dbReference type="PANTHER" id="PTHR30121">
    <property type="entry name" value="UNCHARACTERIZED PROTEIN YJGR-RELATED"/>
    <property type="match status" value="1"/>
</dbReference>
<proteinExistence type="predicted"/>
<dbReference type="InterPro" id="IPR032689">
    <property type="entry name" value="TraG-D_C"/>
</dbReference>
<dbReference type="Proteomes" id="UP000000212">
    <property type="component" value="Chromosome"/>
</dbReference>
<dbReference type="RefSeq" id="WP_015076916.1">
    <property type="nucleotide sequence ID" value="NC_019425.2"/>
</dbReference>
<dbReference type="InterPro" id="IPR051162">
    <property type="entry name" value="T4SS_component"/>
</dbReference>
<gene>
    <name evidence="5" type="primary">EP0023</name>
    <name evidence="5" type="ORF">BN424_2351</name>
</gene>
<dbReference type="AlphaFoldDB" id="K8E554"/>
<feature type="domain" description="TraD/TraG TraM recognition site" evidence="4">
    <location>
        <begin position="561"/>
        <end position="656"/>
    </location>
</feature>
<dbReference type="Pfam" id="PF05872">
    <property type="entry name" value="HerA_C"/>
    <property type="match status" value="1"/>
</dbReference>
<dbReference type="STRING" id="1234679.BN424_2351"/>
<evidence type="ECO:0000259" key="3">
    <source>
        <dbReference type="Pfam" id="PF05872"/>
    </source>
</evidence>
<accession>K8E554</accession>
<dbReference type="OrthoDB" id="2253400at2"/>
<keyword evidence="2" id="KW-0812">Transmembrane</keyword>
<dbReference type="Pfam" id="PF12696">
    <property type="entry name" value="TraG-D_C"/>
    <property type="match status" value="1"/>
</dbReference>
<feature type="transmembrane region" description="Helical" evidence="2">
    <location>
        <begin position="120"/>
        <end position="147"/>
    </location>
</feature>
<keyword evidence="6" id="KW-1185">Reference proteome</keyword>
<name>K8E554_CARML</name>
<dbReference type="EMBL" id="HE999757">
    <property type="protein sequence ID" value="CCO11792.2"/>
    <property type="molecule type" value="Genomic_DNA"/>
</dbReference>
<sequence>MDDNLLNGIFGQSKKGKSENDKSKSSKIIYFLIAFFLLVYPFAIAGIVPYLVVKNIDRKQRNEHIGEMDYKSIIPRSSKLFGMLIPLGFIINIIFFLFVIPRGYLSTYYFFPLNTIKNDIVINYQTIIALILGGLGMSPIMLFATSFSEKRKIVSKKSQINKIKESKEYKKRLENKFIESQKFVEEYEEKYEIAKAEGDFKELEKQKQVILLGTDENGKPYIINLKELNQHGILPATTGGGKTVVLQIIVEHCIKFGIPCLVVDGKGAKDTRDAIAAIAKKYNKKVKEFTDTGTVSYNPVKYGNSVVIRDKLVSLAETESVFYSSASKSLLMSTVQLIDAYGIHRSLENMSNYFLPRNVLALFIEELLQVDPDLLVVEVVPDKKKNGKKIVDNEPKSEKTPKKVDDEFDQFSQLDEDVMVTEYVETMKLDIQTISLEDMYTVVRESIDLLTKRSKELFNQLFVRYEHKENPFYLYATSESLQTNFNMLLDSELGHLFNTEDNKNELDLQEATRNGEIVYVALDGLIYKEFIKTLAQFLISDVNYLCSEKYEISDDFPFFTIFDEPSAYLTETFIDTANKTRGAGNHAIFAPQTLADIEAIDPILLKQLIGNVNTYIVGQTNEQSEVDYWSNHFGSYDDIEITSVTQQEDGFSDLNKTDWVGDKGTQREVENYTIHPNTIKGLRTGEFIIGRKANNVHEQIRKVYMRKPI</sequence>
<feature type="domain" description="Helicase HerA-like C-terminal" evidence="3">
    <location>
        <begin position="212"/>
        <end position="300"/>
    </location>
</feature>
<organism evidence="5 6">
    <name type="scientific">Carnobacterium maltaromaticum LMA28</name>
    <dbReference type="NCBI Taxonomy" id="1234679"/>
    <lineage>
        <taxon>Bacteria</taxon>
        <taxon>Bacillati</taxon>
        <taxon>Bacillota</taxon>
        <taxon>Bacilli</taxon>
        <taxon>Lactobacillales</taxon>
        <taxon>Carnobacteriaceae</taxon>
        <taxon>Carnobacterium</taxon>
    </lineage>
</organism>
<keyword evidence="1" id="KW-0175">Coiled coil</keyword>
<reference evidence="6" key="1">
    <citation type="journal article" date="2013" name="Genome Announc.">
        <title>Complete Chromosome Sequence of Carnobacterium maltaromaticum LMA 28.</title>
        <authorList>
            <person name="Cailliez-Grimal C."/>
            <person name="Chaillou S."/>
            <person name="Anba-Mondoloni J."/>
            <person name="Loux V."/>
            <person name="Afzal M.I."/>
            <person name="Rahman A."/>
            <person name="Kergourlay G."/>
            <person name="Champomier-Verges M.C."/>
            <person name="Zagorec M."/>
            <person name="Dalgaard P."/>
            <person name="Leisner J.J."/>
            <person name="Prevost H."/>
            <person name="Revol-Junelles A.M."/>
            <person name="Borges F."/>
        </authorList>
    </citation>
    <scope>NUCLEOTIDE SEQUENCE</scope>
    <source>
        <strain evidence="6">LMA28</strain>
    </source>
</reference>
<keyword evidence="2" id="KW-1133">Transmembrane helix</keyword>
<dbReference type="KEGG" id="cml:BN424_2351"/>
<evidence type="ECO:0000313" key="5">
    <source>
        <dbReference type="EMBL" id="CCO11792.2"/>
    </source>
</evidence>
<evidence type="ECO:0000313" key="6">
    <source>
        <dbReference type="Proteomes" id="UP000000212"/>
    </source>
</evidence>
<feature type="transmembrane region" description="Helical" evidence="2">
    <location>
        <begin position="28"/>
        <end position="53"/>
    </location>
</feature>
<dbReference type="PANTHER" id="PTHR30121:SF6">
    <property type="entry name" value="SLR6007 PROTEIN"/>
    <property type="match status" value="1"/>
</dbReference>
<dbReference type="InterPro" id="IPR027417">
    <property type="entry name" value="P-loop_NTPase"/>
</dbReference>
<dbReference type="SUPFAM" id="SSF52540">
    <property type="entry name" value="P-loop containing nucleoside triphosphate hydrolases"/>
    <property type="match status" value="1"/>
</dbReference>
<evidence type="ECO:0000256" key="1">
    <source>
        <dbReference type="SAM" id="Coils"/>
    </source>
</evidence>
<protein>
    <submittedName>
        <fullName evidence="5">Uncharacterized protein</fullName>
    </submittedName>
</protein>
<dbReference type="HOGENOM" id="CLU_028586_2_0_9"/>
<dbReference type="InterPro" id="IPR033186">
    <property type="entry name" value="HerA_C"/>
</dbReference>
<evidence type="ECO:0000256" key="2">
    <source>
        <dbReference type="SAM" id="Phobius"/>
    </source>
</evidence>
<dbReference type="Gene3D" id="3.40.50.300">
    <property type="entry name" value="P-loop containing nucleotide triphosphate hydrolases"/>
    <property type="match status" value="2"/>
</dbReference>
<dbReference type="eggNOG" id="COG0433">
    <property type="taxonomic scope" value="Bacteria"/>
</dbReference>
<feature type="transmembrane region" description="Helical" evidence="2">
    <location>
        <begin position="80"/>
        <end position="100"/>
    </location>
</feature>
<evidence type="ECO:0000259" key="4">
    <source>
        <dbReference type="Pfam" id="PF12696"/>
    </source>
</evidence>